<evidence type="ECO:0000256" key="8">
    <source>
        <dbReference type="ARBA" id="ARBA00022989"/>
    </source>
</evidence>
<dbReference type="InterPro" id="IPR012337">
    <property type="entry name" value="RNaseH-like_sf"/>
</dbReference>
<comment type="similarity">
    <text evidence="2">Belongs to the RLP family.</text>
</comment>
<dbReference type="PANTHER" id="PTHR48062:SF52">
    <property type="entry name" value="RECEPTOR-LIKE PROTEIN 8-RELATED"/>
    <property type="match status" value="1"/>
</dbReference>
<dbReference type="SMART" id="SM00369">
    <property type="entry name" value="LRR_TYP"/>
    <property type="match status" value="11"/>
</dbReference>
<evidence type="ECO:0000256" key="4">
    <source>
        <dbReference type="ARBA" id="ARBA00022614"/>
    </source>
</evidence>
<evidence type="ECO:0000256" key="3">
    <source>
        <dbReference type="ARBA" id="ARBA00022475"/>
    </source>
</evidence>
<evidence type="ECO:0000256" key="11">
    <source>
        <dbReference type="SAM" id="Phobius"/>
    </source>
</evidence>
<dbReference type="Gene3D" id="3.30.420.10">
    <property type="entry name" value="Ribonuclease H-like superfamily/Ribonuclease H"/>
    <property type="match status" value="1"/>
</dbReference>
<dbReference type="PANTHER" id="PTHR48062">
    <property type="entry name" value="RECEPTOR-LIKE PROTEIN 14"/>
    <property type="match status" value="1"/>
</dbReference>
<evidence type="ECO:0000256" key="12">
    <source>
        <dbReference type="SAM" id="SignalP"/>
    </source>
</evidence>
<dbReference type="CDD" id="cd06222">
    <property type="entry name" value="RNase_H_like"/>
    <property type="match status" value="1"/>
</dbReference>
<evidence type="ECO:0000313" key="15">
    <source>
        <dbReference type="Proteomes" id="UP001652660"/>
    </source>
</evidence>
<proteinExistence type="inferred from homology"/>
<dbReference type="InterPro" id="IPR002156">
    <property type="entry name" value="RNaseH_domain"/>
</dbReference>
<dbReference type="SUPFAM" id="SSF52058">
    <property type="entry name" value="L domain-like"/>
    <property type="match status" value="4"/>
</dbReference>
<feature type="chain" id="PRO_5046059333" evidence="12">
    <location>
        <begin position="28"/>
        <end position="1089"/>
    </location>
</feature>
<keyword evidence="3" id="KW-1003">Cell membrane</keyword>
<gene>
    <name evidence="16" type="primary">LOC113716067</name>
</gene>
<dbReference type="Pfam" id="PF13855">
    <property type="entry name" value="LRR_8"/>
    <property type="match status" value="3"/>
</dbReference>
<dbReference type="Proteomes" id="UP001652660">
    <property type="component" value="Chromosome 11c"/>
</dbReference>
<evidence type="ECO:0000256" key="10">
    <source>
        <dbReference type="ARBA" id="ARBA00023180"/>
    </source>
</evidence>
<evidence type="ECO:0000256" key="2">
    <source>
        <dbReference type="ARBA" id="ARBA00009592"/>
    </source>
</evidence>
<evidence type="ECO:0000256" key="7">
    <source>
        <dbReference type="ARBA" id="ARBA00022737"/>
    </source>
</evidence>
<dbReference type="Pfam" id="PF00560">
    <property type="entry name" value="LRR_1"/>
    <property type="match status" value="5"/>
</dbReference>
<dbReference type="Gene3D" id="3.80.10.10">
    <property type="entry name" value="Ribonuclease Inhibitor"/>
    <property type="match status" value="5"/>
</dbReference>
<dbReference type="InterPro" id="IPR051502">
    <property type="entry name" value="RLP_Defense_Trigger"/>
</dbReference>
<reference evidence="16" key="1">
    <citation type="submission" date="2025-08" db="UniProtKB">
        <authorList>
            <consortium name="RefSeq"/>
        </authorList>
    </citation>
    <scope>IDENTIFICATION</scope>
    <source>
        <tissue evidence="16">Leaves</tissue>
    </source>
</reference>
<name>A0ABM4W331_COFAR</name>
<evidence type="ECO:0000259" key="14">
    <source>
        <dbReference type="Pfam" id="PF13456"/>
    </source>
</evidence>
<dbReference type="Pfam" id="PF13456">
    <property type="entry name" value="RVT_3"/>
    <property type="match status" value="1"/>
</dbReference>
<keyword evidence="10" id="KW-0325">Glycoprotein</keyword>
<sequence length="1089" mass="120137">MRGHSILIASWALAVSIILNGRRLCSGCFLEEKHALLDFKASLNVTTNAHLILSSWTGKEGDGANTDCCTWERVKCSNITGRIVELHLSDLRKNWHVNISTFIPLKDLRTLDLSGNEFNSEVTGCRNWAKLQNLESLYLDWNKFNNSIIPCITAITQLKRGIVSYRSAFIQQLGRGGQLRRQDFRGDADCEWATFGIGNRRQVIPRAVTWALPPTSSVKLNTDASVTEGLATGGGLVRTSDGDLVFAFYKEFGECDVLTAEALALLEGLRLCYDRHIMHFVTEVDSSVLVRMVSSCGPARWPLVNTLRHIQWLSGQMGVSVAHIYREANTVADALACARLQQDELKLENLKGLNLGYTKFNKLSDIEALTSLKALSLNGIGINDSSVVQGICSLKNLDELQLSDNKFYGPVPMCFRNLTSLRVLDLSKNILSGNIPAALITPLVHLEYLSLSGNLFGGSFSFNSLGNHSKLQGFELGPLNNDSHVDTEDLALPPPFQLKDLYLSGCNLNNQTRTIPSFLLYQKEMQILDLSSNKLVGQIPTWLLQNNTNFEVLVLKDNSFTGPFLVDDSREIKLSRLDISNNDVSGKIPQNIGLSFPLLEWMNLSGNSLEANIPQSLGNLTMAETIDLSHNMFSGEVPSQIGTGCLRLRILVLSYNNLHGNFPSGSTNLTSLEFLHLDNNHFIGSISHGLSRSPSLYWLDISNNSFQGKIPSWIGKFSHLKGLDMSANLLEGSLPEAICKLSYLAFLDLSKNQLIGPLPACSELTSLKFIHLHHNMISGPISNMLSGSFNLMTLDLGYNKLSGGIPRYIGKLKELRVLLLGGNELLGHIPLHLCQLQNVTIMDLSQNKFSGPLPTCFNNISFGRGQFSTDALFAYAELLGIEFVINLPFLAIEITSSEDSITFSQQEKVIFTTKSRSEHYAGNILNYMSGLDLSCNQLIGAIPPEFGDLIHIRALKLSHNYLQGSIPSRLSMLNQIESLDLSYNNFSGEIPSKLASLNFMSKFNVSFNNLSGRVPDTGEFATFDDSNYRGNPGLCGPLLKRSCNPFAPHPENVGDQDIEVDGAIDVAAFAWSFFASYMVMVISFVVILC</sequence>
<keyword evidence="5 11" id="KW-0812">Transmembrane</keyword>
<dbReference type="InterPro" id="IPR001611">
    <property type="entry name" value="Leu-rich_rpt"/>
</dbReference>
<keyword evidence="8 11" id="KW-1133">Transmembrane helix</keyword>
<keyword evidence="9 11" id="KW-0472">Membrane</keyword>
<dbReference type="InterPro" id="IPR044730">
    <property type="entry name" value="RNase_H-like_dom_plant"/>
</dbReference>
<accession>A0ABM4W331</accession>
<evidence type="ECO:0000259" key="13">
    <source>
        <dbReference type="Pfam" id="PF08263"/>
    </source>
</evidence>
<dbReference type="GeneID" id="113716067"/>
<keyword evidence="6 12" id="KW-0732">Signal</keyword>
<dbReference type="InterPro" id="IPR013210">
    <property type="entry name" value="LRR_N_plant-typ"/>
</dbReference>
<evidence type="ECO:0000256" key="9">
    <source>
        <dbReference type="ARBA" id="ARBA00023136"/>
    </source>
</evidence>
<keyword evidence="4" id="KW-0433">Leucine-rich repeat</keyword>
<protein>
    <submittedName>
        <fullName evidence="16">Uncharacterized protein</fullName>
    </submittedName>
</protein>
<keyword evidence="15" id="KW-1185">Reference proteome</keyword>
<dbReference type="InterPro" id="IPR003591">
    <property type="entry name" value="Leu-rich_rpt_typical-subtyp"/>
</dbReference>
<dbReference type="SUPFAM" id="SSF53098">
    <property type="entry name" value="Ribonuclease H-like"/>
    <property type="match status" value="1"/>
</dbReference>
<dbReference type="InterPro" id="IPR032675">
    <property type="entry name" value="LRR_dom_sf"/>
</dbReference>
<feature type="signal peptide" evidence="12">
    <location>
        <begin position="1"/>
        <end position="27"/>
    </location>
</feature>
<evidence type="ECO:0000313" key="16">
    <source>
        <dbReference type="RefSeq" id="XP_071926205.1"/>
    </source>
</evidence>
<comment type="subcellular location">
    <subcellularLocation>
        <location evidence="1">Cell membrane</location>
        <topology evidence="1">Single-pass type I membrane protein</topology>
    </subcellularLocation>
</comment>
<dbReference type="RefSeq" id="XP_071926205.1">
    <property type="nucleotide sequence ID" value="XM_072070104.1"/>
</dbReference>
<evidence type="ECO:0000256" key="6">
    <source>
        <dbReference type="ARBA" id="ARBA00022729"/>
    </source>
</evidence>
<dbReference type="InterPro" id="IPR036397">
    <property type="entry name" value="RNaseH_sf"/>
</dbReference>
<feature type="domain" description="Leucine-rich repeat-containing N-terminal plant-type" evidence="13">
    <location>
        <begin position="31"/>
        <end position="77"/>
    </location>
</feature>
<feature type="transmembrane region" description="Helical" evidence="11">
    <location>
        <begin position="1068"/>
        <end position="1088"/>
    </location>
</feature>
<evidence type="ECO:0000256" key="1">
    <source>
        <dbReference type="ARBA" id="ARBA00004251"/>
    </source>
</evidence>
<organism evidence="15 16">
    <name type="scientific">Coffea arabica</name>
    <name type="common">Arabian coffee</name>
    <dbReference type="NCBI Taxonomy" id="13443"/>
    <lineage>
        <taxon>Eukaryota</taxon>
        <taxon>Viridiplantae</taxon>
        <taxon>Streptophyta</taxon>
        <taxon>Embryophyta</taxon>
        <taxon>Tracheophyta</taxon>
        <taxon>Spermatophyta</taxon>
        <taxon>Magnoliopsida</taxon>
        <taxon>eudicotyledons</taxon>
        <taxon>Gunneridae</taxon>
        <taxon>Pentapetalae</taxon>
        <taxon>asterids</taxon>
        <taxon>lamiids</taxon>
        <taxon>Gentianales</taxon>
        <taxon>Rubiaceae</taxon>
        <taxon>Ixoroideae</taxon>
        <taxon>Gardenieae complex</taxon>
        <taxon>Bertiereae - Coffeeae clade</taxon>
        <taxon>Coffeeae</taxon>
        <taxon>Coffea</taxon>
    </lineage>
</organism>
<feature type="domain" description="RNase H type-1" evidence="14">
    <location>
        <begin position="221"/>
        <end position="336"/>
    </location>
</feature>
<keyword evidence="7" id="KW-0677">Repeat</keyword>
<evidence type="ECO:0000256" key="5">
    <source>
        <dbReference type="ARBA" id="ARBA00022692"/>
    </source>
</evidence>
<dbReference type="Pfam" id="PF08263">
    <property type="entry name" value="LRRNT_2"/>
    <property type="match status" value="1"/>
</dbReference>